<feature type="region of interest" description="Disordered" evidence="1">
    <location>
        <begin position="1"/>
        <end position="50"/>
    </location>
</feature>
<organism evidence="3 4">
    <name type="scientific">Brachybacterium alimentarium</name>
    <dbReference type="NCBI Taxonomy" id="47845"/>
    <lineage>
        <taxon>Bacteria</taxon>
        <taxon>Bacillati</taxon>
        <taxon>Actinomycetota</taxon>
        <taxon>Actinomycetes</taxon>
        <taxon>Micrococcales</taxon>
        <taxon>Dermabacteraceae</taxon>
        <taxon>Brachybacterium</taxon>
    </lineage>
</organism>
<keyword evidence="2" id="KW-0472">Membrane</keyword>
<feature type="transmembrane region" description="Helical" evidence="2">
    <location>
        <begin position="120"/>
        <end position="141"/>
    </location>
</feature>
<dbReference type="AlphaFoldDB" id="A0A2A3YGZ6"/>
<name>A0A2A3YGZ6_9MICO</name>
<sequence>MRVNEGIDPPARRPDTGDTTPRGPLTPEDPGTDEVSPSSERVSPGDIDLPWKATAERRSLWGPIQKPLEGTVHAPGSAAVGRPRSGRSGLFSIGVPLLTGGLVAAACLVVGLGTAIVGPLAALGIAAGAGVIAAGGSGAAVRALRAPTTLQVTASAGESGTTAQMLAEIRAATARGRERTAELRRRASEPTVGLVLENVDSLARRIDALADSDTLRGQRPYESEVTLLEGIATRYVPELLDSVEEIVGFLATFAGSARREALANLEDIDQQLAVLAEGVERVESDIVAGVSHSLDVHAEFLRARFADQHLSPIIDV</sequence>
<dbReference type="EMBL" id="NRGR01000022">
    <property type="protein sequence ID" value="PCC38499.1"/>
    <property type="molecule type" value="Genomic_DNA"/>
</dbReference>
<dbReference type="Proteomes" id="UP000218598">
    <property type="component" value="Unassembled WGS sequence"/>
</dbReference>
<proteinExistence type="predicted"/>
<gene>
    <name evidence="3" type="ORF">CIK66_13830</name>
</gene>
<keyword evidence="2" id="KW-0812">Transmembrane</keyword>
<protein>
    <submittedName>
        <fullName evidence="3">Uncharacterized protein</fullName>
    </submittedName>
</protein>
<evidence type="ECO:0000256" key="2">
    <source>
        <dbReference type="SAM" id="Phobius"/>
    </source>
</evidence>
<keyword evidence="4" id="KW-1185">Reference proteome</keyword>
<accession>A0A2A3YGZ6</accession>
<evidence type="ECO:0000313" key="4">
    <source>
        <dbReference type="Proteomes" id="UP000218598"/>
    </source>
</evidence>
<reference evidence="3 4" key="1">
    <citation type="journal article" date="2017" name="Elife">
        <title>Extensive horizontal gene transfer in cheese-associated bacteria.</title>
        <authorList>
            <person name="Bonham K.S."/>
            <person name="Wolfe B.E."/>
            <person name="Dutton R.J."/>
        </authorList>
    </citation>
    <scope>NUCLEOTIDE SEQUENCE [LARGE SCALE GENOMIC DNA]</scope>
    <source>
        <strain evidence="3 4">341_9</strain>
    </source>
</reference>
<dbReference type="OrthoDB" id="4791328at2"/>
<evidence type="ECO:0000256" key="1">
    <source>
        <dbReference type="SAM" id="MobiDB-lite"/>
    </source>
</evidence>
<feature type="transmembrane region" description="Helical" evidence="2">
    <location>
        <begin position="90"/>
        <end position="114"/>
    </location>
</feature>
<keyword evidence="2" id="KW-1133">Transmembrane helix</keyword>
<evidence type="ECO:0000313" key="3">
    <source>
        <dbReference type="EMBL" id="PCC38499.1"/>
    </source>
</evidence>
<comment type="caution">
    <text evidence="3">The sequence shown here is derived from an EMBL/GenBank/DDBJ whole genome shotgun (WGS) entry which is preliminary data.</text>
</comment>